<dbReference type="Gene3D" id="1.10.10.1150">
    <property type="entry name" value="Coenzyme PQQ synthesis protein D (PqqD)"/>
    <property type="match status" value="1"/>
</dbReference>
<accession>A0A9D1UP35</accession>
<dbReference type="InterPro" id="IPR041881">
    <property type="entry name" value="PqqD_sf"/>
</dbReference>
<name>A0A9D1UP35_9FIRM</name>
<dbReference type="Pfam" id="PF05402">
    <property type="entry name" value="PqqD"/>
    <property type="match status" value="1"/>
</dbReference>
<proteinExistence type="predicted"/>
<sequence length="72" mass="8045">LIPNGDAALKYGTAMMSVNEMGKVILDLLPEVDTEEELAAKVAQEYEAEEQVIRDDVHEFLCALREKEVLIP</sequence>
<reference evidence="1" key="1">
    <citation type="journal article" date="2021" name="PeerJ">
        <title>Extensive microbial diversity within the chicken gut microbiome revealed by metagenomics and culture.</title>
        <authorList>
            <person name="Gilroy R."/>
            <person name="Ravi A."/>
            <person name="Getino M."/>
            <person name="Pursley I."/>
            <person name="Horton D.L."/>
            <person name="Alikhan N.F."/>
            <person name="Baker D."/>
            <person name="Gharbi K."/>
            <person name="Hall N."/>
            <person name="Watson M."/>
            <person name="Adriaenssens E.M."/>
            <person name="Foster-Nyarko E."/>
            <person name="Jarju S."/>
            <person name="Secka A."/>
            <person name="Antonio M."/>
            <person name="Oren A."/>
            <person name="Chaudhuri R.R."/>
            <person name="La Ragione R."/>
            <person name="Hildebrand F."/>
            <person name="Pallen M.J."/>
        </authorList>
    </citation>
    <scope>NUCLEOTIDE SEQUENCE</scope>
    <source>
        <strain evidence="1">ChiGjej6B6-1540</strain>
    </source>
</reference>
<dbReference type="AlphaFoldDB" id="A0A9D1UP35"/>
<feature type="non-terminal residue" evidence="1">
    <location>
        <position position="1"/>
    </location>
</feature>
<evidence type="ECO:0000313" key="1">
    <source>
        <dbReference type="EMBL" id="HIW94453.1"/>
    </source>
</evidence>
<dbReference type="EMBL" id="DXGA01000168">
    <property type="protein sequence ID" value="HIW94453.1"/>
    <property type="molecule type" value="Genomic_DNA"/>
</dbReference>
<comment type="caution">
    <text evidence="1">The sequence shown here is derived from an EMBL/GenBank/DDBJ whole genome shotgun (WGS) entry which is preliminary data.</text>
</comment>
<dbReference type="InterPro" id="IPR008792">
    <property type="entry name" value="PQQD"/>
</dbReference>
<evidence type="ECO:0000313" key="2">
    <source>
        <dbReference type="Proteomes" id="UP000824192"/>
    </source>
</evidence>
<gene>
    <name evidence="1" type="ORF">H9868_07935</name>
</gene>
<dbReference type="Proteomes" id="UP000824192">
    <property type="component" value="Unassembled WGS sequence"/>
</dbReference>
<organism evidence="1 2">
    <name type="scientific">Candidatus Flavonifractor merdipullorum</name>
    <dbReference type="NCBI Taxonomy" id="2838590"/>
    <lineage>
        <taxon>Bacteria</taxon>
        <taxon>Bacillati</taxon>
        <taxon>Bacillota</taxon>
        <taxon>Clostridia</taxon>
        <taxon>Eubacteriales</taxon>
        <taxon>Oscillospiraceae</taxon>
        <taxon>Flavonifractor</taxon>
    </lineage>
</organism>
<reference evidence="1" key="2">
    <citation type="submission" date="2021-04" db="EMBL/GenBank/DDBJ databases">
        <authorList>
            <person name="Gilroy R."/>
        </authorList>
    </citation>
    <scope>NUCLEOTIDE SEQUENCE</scope>
    <source>
        <strain evidence="1">ChiGjej6B6-1540</strain>
    </source>
</reference>
<protein>
    <submittedName>
        <fullName evidence="1">PqqD family protein</fullName>
    </submittedName>
</protein>